<sequence>MNLEVVGSSQTQTTWVREEPKTRKGIPLLFDYISSISLLIFKEAWL</sequence>
<evidence type="ECO:0000313" key="2">
    <source>
        <dbReference type="Proteomes" id="UP001054252"/>
    </source>
</evidence>
<proteinExistence type="predicted"/>
<reference evidence="1 2" key="1">
    <citation type="journal article" date="2021" name="Commun. Biol.">
        <title>The genome of Shorea leprosula (Dipterocarpaceae) highlights the ecological relevance of drought in aseasonal tropical rainforests.</title>
        <authorList>
            <person name="Ng K.K.S."/>
            <person name="Kobayashi M.J."/>
            <person name="Fawcett J.A."/>
            <person name="Hatakeyama M."/>
            <person name="Paape T."/>
            <person name="Ng C.H."/>
            <person name="Ang C.C."/>
            <person name="Tnah L.H."/>
            <person name="Lee C.T."/>
            <person name="Nishiyama T."/>
            <person name="Sese J."/>
            <person name="O'Brien M.J."/>
            <person name="Copetti D."/>
            <person name="Mohd Noor M.I."/>
            <person name="Ong R.C."/>
            <person name="Putra M."/>
            <person name="Sireger I.Z."/>
            <person name="Indrioko S."/>
            <person name="Kosugi Y."/>
            <person name="Izuno A."/>
            <person name="Isagi Y."/>
            <person name="Lee S.L."/>
            <person name="Shimizu K.K."/>
        </authorList>
    </citation>
    <scope>NUCLEOTIDE SEQUENCE [LARGE SCALE GENOMIC DNA]</scope>
    <source>
        <strain evidence="1">214</strain>
    </source>
</reference>
<protein>
    <submittedName>
        <fullName evidence="1">Uncharacterized protein</fullName>
    </submittedName>
</protein>
<comment type="caution">
    <text evidence="1">The sequence shown here is derived from an EMBL/GenBank/DDBJ whole genome shotgun (WGS) entry which is preliminary data.</text>
</comment>
<keyword evidence="2" id="KW-1185">Reference proteome</keyword>
<dbReference type="EMBL" id="BPVZ01000066">
    <property type="protein sequence ID" value="GKV24730.1"/>
    <property type="molecule type" value="Genomic_DNA"/>
</dbReference>
<dbReference type="AlphaFoldDB" id="A0AAV5KJF2"/>
<organism evidence="1 2">
    <name type="scientific">Rubroshorea leprosula</name>
    <dbReference type="NCBI Taxonomy" id="152421"/>
    <lineage>
        <taxon>Eukaryota</taxon>
        <taxon>Viridiplantae</taxon>
        <taxon>Streptophyta</taxon>
        <taxon>Embryophyta</taxon>
        <taxon>Tracheophyta</taxon>
        <taxon>Spermatophyta</taxon>
        <taxon>Magnoliopsida</taxon>
        <taxon>eudicotyledons</taxon>
        <taxon>Gunneridae</taxon>
        <taxon>Pentapetalae</taxon>
        <taxon>rosids</taxon>
        <taxon>malvids</taxon>
        <taxon>Malvales</taxon>
        <taxon>Dipterocarpaceae</taxon>
        <taxon>Rubroshorea</taxon>
    </lineage>
</organism>
<dbReference type="Proteomes" id="UP001054252">
    <property type="component" value="Unassembled WGS sequence"/>
</dbReference>
<name>A0AAV5KJF2_9ROSI</name>
<evidence type="ECO:0000313" key="1">
    <source>
        <dbReference type="EMBL" id="GKV24730.1"/>
    </source>
</evidence>
<accession>A0AAV5KJF2</accession>
<gene>
    <name evidence="1" type="ORF">SLEP1_g34309</name>
</gene>